<dbReference type="RefSeq" id="XP_013237377.1">
    <property type="nucleotide sequence ID" value="XM_013381923.1"/>
</dbReference>
<keyword evidence="7" id="KW-0808">Transferase</keyword>
<dbReference type="PANTHER" id="PTHR11703">
    <property type="entry name" value="DEOXYHYPUSINE SYNTHASE"/>
    <property type="match status" value="1"/>
</dbReference>
<dbReference type="PANTHER" id="PTHR11703:SF0">
    <property type="entry name" value="DEOXYHYPUSINE SYNTHASE"/>
    <property type="match status" value="1"/>
</dbReference>
<proteinExistence type="inferred from homology"/>
<dbReference type="NCBIfam" id="TIGR00321">
    <property type="entry name" value="dhys"/>
    <property type="match status" value="1"/>
</dbReference>
<dbReference type="FunFam" id="3.40.910.10:FF:000001">
    <property type="entry name" value="Probable deoxyhypusine synthase"/>
    <property type="match status" value="1"/>
</dbReference>
<protein>
    <recommendedName>
        <fullName evidence="6">deoxyhypusine synthase</fullName>
        <ecNumber evidence="6">2.5.1.46</ecNumber>
    </recommendedName>
</protein>
<dbReference type="EMBL" id="JMKJ01000444">
    <property type="protein sequence ID" value="KGG50950.1"/>
    <property type="molecule type" value="Genomic_DNA"/>
</dbReference>
<dbReference type="GO" id="GO:0005737">
    <property type="term" value="C:cytoplasm"/>
    <property type="evidence" value="ECO:0007669"/>
    <property type="project" value="TreeGrafter"/>
</dbReference>
<dbReference type="EC" id="2.5.1.46" evidence="6"/>
<dbReference type="InterPro" id="IPR002773">
    <property type="entry name" value="Deoxyhypusine_synthase"/>
</dbReference>
<comment type="function">
    <text evidence="3">Catalyzes the NAD-dependent oxidative cleavage of spermidine and the subsequent transfer of the butylamine moiety of spermidine to the epsilon-amino group of a specific lysine residue of the eIF-5A precursor protein to form the intermediate deoxyhypusine residue.</text>
</comment>
<dbReference type="HOGENOM" id="CLU_039781_0_0_1"/>
<gene>
    <name evidence="10" type="ORF">DI09_4p330</name>
</gene>
<dbReference type="InterPro" id="IPR029035">
    <property type="entry name" value="DHS-like_NAD/FAD-binding_dom"/>
</dbReference>
<comment type="similarity">
    <text evidence="5">Belongs to the deoxyhypusine synthase family.</text>
</comment>
<dbReference type="InterPro" id="IPR036982">
    <property type="entry name" value="Deoxyhypusine_synthase_sf"/>
</dbReference>
<keyword evidence="9" id="KW-0386">Hypusine biosynthesis</keyword>
<comment type="catalytic activity">
    <reaction evidence="1">
        <text>[eIF5A protein]-L-lysine + spermidine = [eIF5A protein]-deoxyhypusine + propane-1,3-diamine</text>
        <dbReference type="Rhea" id="RHEA:33299"/>
        <dbReference type="Rhea" id="RHEA-COMP:10143"/>
        <dbReference type="Rhea" id="RHEA-COMP:10144"/>
        <dbReference type="ChEBI" id="CHEBI:29969"/>
        <dbReference type="ChEBI" id="CHEBI:57484"/>
        <dbReference type="ChEBI" id="CHEBI:57834"/>
        <dbReference type="ChEBI" id="CHEBI:82657"/>
        <dbReference type="EC" id="2.5.1.46"/>
    </reaction>
</comment>
<reference evidence="10 11" key="1">
    <citation type="submission" date="2014-04" db="EMBL/GenBank/DDBJ databases">
        <title>A new species of microsporidia sheds light on the evolution of extreme parasitism.</title>
        <authorList>
            <person name="Haag K.L."/>
            <person name="James T.Y."/>
            <person name="Larsson R."/>
            <person name="Schaer T.M."/>
            <person name="Refardt D."/>
            <person name="Pombert J.-F."/>
            <person name="Ebert D."/>
        </authorList>
    </citation>
    <scope>NUCLEOTIDE SEQUENCE [LARGE SCALE GENOMIC DNA]</scope>
    <source>
        <strain evidence="10 11">UGP3</strain>
        <tissue evidence="10">Spores</tissue>
    </source>
</reference>
<keyword evidence="11" id="KW-1185">Reference proteome</keyword>
<evidence type="ECO:0000256" key="7">
    <source>
        <dbReference type="ARBA" id="ARBA00022679"/>
    </source>
</evidence>
<dbReference type="AlphaFoldDB" id="A0A098VPS1"/>
<comment type="cofactor">
    <cofactor evidence="2">
        <name>NAD(+)</name>
        <dbReference type="ChEBI" id="CHEBI:57540"/>
    </cofactor>
</comment>
<dbReference type="SUPFAM" id="SSF52467">
    <property type="entry name" value="DHS-like NAD/FAD-binding domain"/>
    <property type="match status" value="1"/>
</dbReference>
<organism evidence="10 11">
    <name type="scientific">Mitosporidium daphniae</name>
    <dbReference type="NCBI Taxonomy" id="1485682"/>
    <lineage>
        <taxon>Eukaryota</taxon>
        <taxon>Fungi</taxon>
        <taxon>Fungi incertae sedis</taxon>
        <taxon>Microsporidia</taxon>
        <taxon>Mitosporidium</taxon>
    </lineage>
</organism>
<comment type="caution">
    <text evidence="10">The sequence shown here is derived from an EMBL/GenBank/DDBJ whole genome shotgun (WGS) entry which is preliminary data.</text>
</comment>
<accession>A0A098VPS1</accession>
<comment type="pathway">
    <text evidence="4">Protein modification; eIF5A hypusination.</text>
</comment>
<evidence type="ECO:0000256" key="8">
    <source>
        <dbReference type="ARBA" id="ARBA00023027"/>
    </source>
</evidence>
<dbReference type="Proteomes" id="UP000029725">
    <property type="component" value="Unassembled WGS sequence"/>
</dbReference>
<evidence type="ECO:0000256" key="2">
    <source>
        <dbReference type="ARBA" id="ARBA00001911"/>
    </source>
</evidence>
<evidence type="ECO:0000313" key="10">
    <source>
        <dbReference type="EMBL" id="KGG50950.1"/>
    </source>
</evidence>
<name>A0A098VPS1_9MICR</name>
<evidence type="ECO:0000256" key="3">
    <source>
        <dbReference type="ARBA" id="ARBA00002823"/>
    </source>
</evidence>
<dbReference type="VEuPathDB" id="MicrosporidiaDB:DI09_4p330"/>
<evidence type="ECO:0000256" key="9">
    <source>
        <dbReference type="ARBA" id="ARBA00023256"/>
    </source>
</evidence>
<sequence>MLNSAKAETDTINSHVTSSANMENISENIHANIPENISENILLTSKCILPDNPIEVNGYDFNDGLNWNAFFSSFQTMGFQASLFYEACKTVDEMENPSFKLFLGYTSNMVSCGNREIIRFLVEHKLVDVLVTTAGGIEEDIIKCLGPTLLGEFEASGENLRARGLNRIGNLLLPNSNYCAFEEFLNPILDECLDTQVRVVGEDADTDLNLDRTLWTPSRFIRKLGEKINNSSSIYYWAYRNDIPVFSPALTDGSIGDMMFFHSIKRGGLVLDIIQDIKLLNGIAIKAEMTGIIILGGGIPKHHIFNANLMRNGADYVVLINTGNEFEGSDAGASPDEAKSWGKIKAAARPIKVHGEASILFPLLVANTFAKTINL</sequence>
<dbReference type="OrthoDB" id="294378at2759"/>
<evidence type="ECO:0000256" key="1">
    <source>
        <dbReference type="ARBA" id="ARBA00000952"/>
    </source>
</evidence>
<evidence type="ECO:0000256" key="6">
    <source>
        <dbReference type="ARBA" id="ARBA00012683"/>
    </source>
</evidence>
<evidence type="ECO:0000256" key="4">
    <source>
        <dbReference type="ARBA" id="ARBA00005041"/>
    </source>
</evidence>
<dbReference type="Pfam" id="PF01916">
    <property type="entry name" value="DS"/>
    <property type="match status" value="1"/>
</dbReference>
<dbReference type="GeneID" id="25260169"/>
<dbReference type="GO" id="GO:0034038">
    <property type="term" value="F:deoxyhypusine synthase activity"/>
    <property type="evidence" value="ECO:0007669"/>
    <property type="project" value="UniProtKB-EC"/>
</dbReference>
<dbReference type="Gene3D" id="3.40.910.10">
    <property type="entry name" value="Deoxyhypusine synthase"/>
    <property type="match status" value="1"/>
</dbReference>
<evidence type="ECO:0000256" key="5">
    <source>
        <dbReference type="ARBA" id="ARBA00009892"/>
    </source>
</evidence>
<evidence type="ECO:0000313" key="11">
    <source>
        <dbReference type="Proteomes" id="UP000029725"/>
    </source>
</evidence>
<keyword evidence="8" id="KW-0520">NAD</keyword>